<dbReference type="InterPro" id="IPR022737">
    <property type="entry name" value="RapA_C"/>
</dbReference>
<dbReference type="AlphaFoldDB" id="A0A7Y2E6M6"/>
<name>A0A7Y2E6M6_UNCEI</name>
<dbReference type="EMBL" id="JABDJR010000098">
    <property type="protein sequence ID" value="NNF05650.1"/>
    <property type="molecule type" value="Genomic_DNA"/>
</dbReference>
<organism evidence="2 3">
    <name type="scientific">Eiseniibacteriota bacterium</name>
    <dbReference type="NCBI Taxonomy" id="2212470"/>
    <lineage>
        <taxon>Bacteria</taxon>
        <taxon>Candidatus Eiseniibacteriota</taxon>
    </lineage>
</organism>
<comment type="caution">
    <text evidence="2">The sequence shown here is derived from an EMBL/GenBank/DDBJ whole genome shotgun (WGS) entry which is preliminary data.</text>
</comment>
<gene>
    <name evidence="2" type="ORF">HKN21_02705</name>
</gene>
<evidence type="ECO:0000313" key="3">
    <source>
        <dbReference type="Proteomes" id="UP000547674"/>
    </source>
</evidence>
<proteinExistence type="predicted"/>
<dbReference type="Pfam" id="PF12137">
    <property type="entry name" value="RapA_C"/>
    <property type="match status" value="1"/>
</dbReference>
<evidence type="ECO:0000259" key="1">
    <source>
        <dbReference type="Pfam" id="PF12137"/>
    </source>
</evidence>
<feature type="domain" description="RNA polymerase recycling bacterial C-terminal" evidence="1">
    <location>
        <begin position="26"/>
        <end position="138"/>
    </location>
</feature>
<feature type="non-terminal residue" evidence="2">
    <location>
        <position position="1"/>
    </location>
</feature>
<dbReference type="Gene3D" id="3.30.360.80">
    <property type="match status" value="1"/>
</dbReference>
<dbReference type="Proteomes" id="UP000547674">
    <property type="component" value="Unassembled WGS sequence"/>
</dbReference>
<accession>A0A7Y2E6M6</accession>
<dbReference type="GO" id="GO:0016817">
    <property type="term" value="F:hydrolase activity, acting on acid anhydrides"/>
    <property type="evidence" value="ECO:0007669"/>
    <property type="project" value="InterPro"/>
</dbReference>
<evidence type="ECO:0000313" key="2">
    <source>
        <dbReference type="EMBL" id="NNF05650.1"/>
    </source>
</evidence>
<sequence>IEETREARALMGAGILHHLHQNRYQPELKAGILERIPKNLEPMNHTVVLEACRQFGFETVEKSGEATWYIEFGNKALIDSLPGVLGGSRWMGTFDREEGVRRENIDFFAAGHPLVEGILMELEDTHRGEVALLEVHQAPEEAAGFVGWYKVGAFLKPRCFDLEGKARPDWEILFDCDAPRWKPARAKDWGLVPEAMPHWDQLVRNVFEKHVDLGPLIAAGAFRLIPMPR</sequence>
<reference evidence="2 3" key="1">
    <citation type="submission" date="2020-03" db="EMBL/GenBank/DDBJ databases">
        <title>Metabolic flexibility allows generalist bacteria to become dominant in a frequently disturbed ecosystem.</title>
        <authorList>
            <person name="Chen Y.-J."/>
            <person name="Leung P.M."/>
            <person name="Bay S.K."/>
            <person name="Hugenholtz P."/>
            <person name="Kessler A.J."/>
            <person name="Shelley G."/>
            <person name="Waite D.W."/>
            <person name="Cook P.L."/>
            <person name="Greening C."/>
        </authorList>
    </citation>
    <scope>NUCLEOTIDE SEQUENCE [LARGE SCALE GENOMIC DNA]</scope>
    <source>
        <strain evidence="2">SS_bin_28</strain>
    </source>
</reference>
<protein>
    <recommendedName>
        <fullName evidence="1">RNA polymerase recycling bacterial C-terminal domain-containing protein</fullName>
    </recommendedName>
</protein>